<dbReference type="Gene3D" id="2.60.120.10">
    <property type="entry name" value="Jelly Rolls"/>
    <property type="match status" value="1"/>
</dbReference>
<feature type="region of interest" description="Disordered" evidence="1">
    <location>
        <begin position="1"/>
        <end position="26"/>
    </location>
</feature>
<comment type="caution">
    <text evidence="3">The sequence shown here is derived from an EMBL/GenBank/DDBJ whole genome shotgun (WGS) entry which is preliminary data.</text>
</comment>
<reference evidence="3 4" key="1">
    <citation type="journal article" date="2014" name="Antonie Van Leeuwenhoek">
        <title>Hyphomonas beringensis sp. nov. and Hyphomonas chukchiensis sp. nov., isolated from surface seawater of the Bering Sea and Chukchi Sea.</title>
        <authorList>
            <person name="Li C."/>
            <person name="Lai Q."/>
            <person name="Li G."/>
            <person name="Dong C."/>
            <person name="Wang J."/>
            <person name="Liao Y."/>
            <person name="Shao Z."/>
        </authorList>
    </citation>
    <scope>NUCLEOTIDE SEQUENCE [LARGE SCALE GENOMIC DNA]</scope>
    <source>
        <strain evidence="3 4">MHS-2</strain>
    </source>
</reference>
<dbReference type="InterPro" id="IPR014710">
    <property type="entry name" value="RmlC-like_jellyroll"/>
</dbReference>
<feature type="domain" description="Cupin type-2" evidence="2">
    <location>
        <begin position="92"/>
        <end position="154"/>
    </location>
</feature>
<evidence type="ECO:0000259" key="2">
    <source>
        <dbReference type="Pfam" id="PF07883"/>
    </source>
</evidence>
<gene>
    <name evidence="3" type="ORF">HJO_17359</name>
</gene>
<feature type="non-terminal residue" evidence="3">
    <location>
        <position position="1"/>
    </location>
</feature>
<accession>A0A059F8L3</accession>
<sequence>PSAETAQSADDAHGHSHAPDGSHQLSGDAAAEIRDAYVVRATNLAPEYVQLANNVEIIENVSAASMGGSRTFTHEGYFAPLLFGEQLRAYTLRLEPGMFLSEHPHPTESIVYTMSGRWVLCSEGKRQVMEAGSIFHFGSNMPTGWEAAFPEGADVLIFKMKREGEDYKSFAEGMAATAASIEKQLKEGTSFYYHQLAADHPAIVFAKQHNPAFDQLLEASKTT</sequence>
<evidence type="ECO:0000313" key="3">
    <source>
        <dbReference type="EMBL" id="KCZ86939.1"/>
    </source>
</evidence>
<evidence type="ECO:0000313" key="4">
    <source>
        <dbReference type="Proteomes" id="UP000025171"/>
    </source>
</evidence>
<name>A0A059F8L3_9PROT</name>
<dbReference type="SUPFAM" id="SSF51182">
    <property type="entry name" value="RmlC-like cupins"/>
    <property type="match status" value="1"/>
</dbReference>
<dbReference type="Pfam" id="PF07883">
    <property type="entry name" value="Cupin_2"/>
    <property type="match status" value="1"/>
</dbReference>
<organism evidence="3 4">
    <name type="scientific">Hyphomonas johnsonii MHS-2</name>
    <dbReference type="NCBI Taxonomy" id="1280950"/>
    <lineage>
        <taxon>Bacteria</taxon>
        <taxon>Pseudomonadati</taxon>
        <taxon>Pseudomonadota</taxon>
        <taxon>Alphaproteobacteria</taxon>
        <taxon>Hyphomonadales</taxon>
        <taxon>Hyphomonadaceae</taxon>
        <taxon>Hyphomonas</taxon>
    </lineage>
</organism>
<feature type="non-terminal residue" evidence="3">
    <location>
        <position position="223"/>
    </location>
</feature>
<dbReference type="PANTHER" id="PTHR37694:SF1">
    <property type="entry name" value="SLR8022 PROTEIN"/>
    <property type="match status" value="1"/>
</dbReference>
<proteinExistence type="predicted"/>
<dbReference type="InterPro" id="IPR013096">
    <property type="entry name" value="Cupin_2"/>
</dbReference>
<dbReference type="Proteomes" id="UP000025171">
    <property type="component" value="Unassembled WGS sequence"/>
</dbReference>
<dbReference type="AlphaFoldDB" id="A0A059F8L3"/>
<dbReference type="EMBL" id="ARYK01000016">
    <property type="protein sequence ID" value="KCZ86939.1"/>
    <property type="molecule type" value="Genomic_DNA"/>
</dbReference>
<dbReference type="PANTHER" id="PTHR37694">
    <property type="entry name" value="SLR8022 PROTEIN"/>
    <property type="match status" value="1"/>
</dbReference>
<keyword evidence="4" id="KW-1185">Reference proteome</keyword>
<protein>
    <recommendedName>
        <fullName evidence="2">Cupin type-2 domain-containing protein</fullName>
    </recommendedName>
</protein>
<dbReference type="InterPro" id="IPR011051">
    <property type="entry name" value="RmlC_Cupin_sf"/>
</dbReference>
<dbReference type="eggNOG" id="COG1917">
    <property type="taxonomic scope" value="Bacteria"/>
</dbReference>
<evidence type="ECO:0000256" key="1">
    <source>
        <dbReference type="SAM" id="MobiDB-lite"/>
    </source>
</evidence>
<feature type="compositionally biased region" description="Basic and acidic residues" evidence="1">
    <location>
        <begin position="10"/>
        <end position="20"/>
    </location>
</feature>